<dbReference type="NCBIfam" id="TIGR00254">
    <property type="entry name" value="GGDEF"/>
    <property type="match status" value="1"/>
</dbReference>
<feature type="domain" description="PAS" evidence="1">
    <location>
        <begin position="123"/>
        <end position="168"/>
    </location>
</feature>
<sequence length="864" mass="92622">MGKPIAVLPPFAASWATDAVVFLDETGVITFVNAAAEHLWGLSAAAMVGRNARVVFPAALRFDPALRWTMEDMVGADWQVVITRPDGSSAFALVRLAQVWHAGKAGYAAVVHAMPDPTGAAKHISILSLVAEKTDRGVVVTDARHRIVYTNRAFQEMLGYVEGEAEGRVLEDLLATGKGATDLAARISSGIQRRMPFPEDVPLRGASGNEVWVSAIVTPVLNQVTGALEHVVAVLADITHARLMEDLQRQVLAALAADAPARDILELLCRKVEELAPGVLCSIMGVTADDRLTVLAAPNLPAAFSAAVEGLAIGPKCGSCGTSAFRGEAVMVEDITTSPLWEDFKDLVLPHGIKGCWSIPARLRGGKVAATFAFYFPGPPFAAPWLESVVSACADLCALVLERSEARDRIATLASIDALTGLPNRRRLIESLGDLIAEAAERDEPLAVMMLDVDHFKDVNETLGHSTGDELLVEMARRLQAQLRTGDTVGRTGGDEFVVVVHDCAAEEAARIARRLIDYLSAPIPAQKLHLTMSASVGIALYPQHGTSAETLLRHADTAMYEAKSKARGRFQFFTEDLNKRVEDRLVLSVALREAVQNQALRLVYQPQVTLAKVTLSNDTPSNGTLAGGALHGVEALARWSDPVHGEVPAPRFIALAEEYGFIESIDQWAVEEACRQIAVWRAEGVAVPHVSVNLSPLSFRSGEIVGIIADALERHRLAPSDLRVEITERVTMDQNPHSFATARAIDALGVRIAMDDFGTGYSSLSALSRLPIAELKIDRSFMLSIEQDKNALALATAVILIGQSLGMAVVAEGVETAAQADLLRTLGCHAVQGYLFARPLEADAVAGWLAANAPSHTPERAEP</sequence>
<dbReference type="KEGG" id="xau:Xaut_4670"/>
<dbReference type="InterPro" id="IPR029787">
    <property type="entry name" value="Nucleotide_cyclase"/>
</dbReference>
<evidence type="ECO:0000259" key="2">
    <source>
        <dbReference type="PROSITE" id="PS50883"/>
    </source>
</evidence>
<dbReference type="InterPro" id="IPR013767">
    <property type="entry name" value="PAS_fold"/>
</dbReference>
<dbReference type="SUPFAM" id="SSF141868">
    <property type="entry name" value="EAL domain-like"/>
    <property type="match status" value="1"/>
</dbReference>
<evidence type="ECO:0000259" key="1">
    <source>
        <dbReference type="PROSITE" id="PS50112"/>
    </source>
</evidence>
<reference evidence="4 5" key="1">
    <citation type="submission" date="2007-07" db="EMBL/GenBank/DDBJ databases">
        <title>Complete sequence of chromosome of Xanthobacter autotrophicus Py2.</title>
        <authorList>
            <consortium name="US DOE Joint Genome Institute"/>
            <person name="Copeland A."/>
            <person name="Lucas S."/>
            <person name="Lapidus A."/>
            <person name="Barry K."/>
            <person name="Glavina del Rio T."/>
            <person name="Hammon N."/>
            <person name="Israni S."/>
            <person name="Dalin E."/>
            <person name="Tice H."/>
            <person name="Pitluck S."/>
            <person name="Sims D."/>
            <person name="Brettin T."/>
            <person name="Bruce D."/>
            <person name="Detter J.C."/>
            <person name="Han C."/>
            <person name="Tapia R."/>
            <person name="Brainard J."/>
            <person name="Schmutz J."/>
            <person name="Larimer F."/>
            <person name="Land M."/>
            <person name="Hauser L."/>
            <person name="Kyrpides N."/>
            <person name="Kim E."/>
            <person name="Ensigns S.A."/>
            <person name="Richardson P."/>
        </authorList>
    </citation>
    <scope>NUCLEOTIDE SEQUENCE [LARGE SCALE GENOMIC DNA]</scope>
    <source>
        <strain evidence="5">ATCC BAA-1158 / Py2</strain>
    </source>
</reference>
<dbReference type="AlphaFoldDB" id="A7IPE4"/>
<accession>A7IPE4</accession>
<dbReference type="Gene3D" id="3.30.450.20">
    <property type="entry name" value="PAS domain"/>
    <property type="match status" value="2"/>
</dbReference>
<dbReference type="InterPro" id="IPR001633">
    <property type="entry name" value="EAL_dom"/>
</dbReference>
<dbReference type="InterPro" id="IPR000160">
    <property type="entry name" value="GGDEF_dom"/>
</dbReference>
<dbReference type="Pfam" id="PF13426">
    <property type="entry name" value="PAS_9"/>
    <property type="match status" value="1"/>
</dbReference>
<dbReference type="Gene3D" id="3.30.450.40">
    <property type="match status" value="1"/>
</dbReference>
<dbReference type="PROSITE" id="PS50883">
    <property type="entry name" value="EAL"/>
    <property type="match status" value="1"/>
</dbReference>
<dbReference type="PIRSF" id="PIRSF005925">
    <property type="entry name" value="Dos"/>
    <property type="match status" value="1"/>
</dbReference>
<dbReference type="InterPro" id="IPR043128">
    <property type="entry name" value="Rev_trsase/Diguanyl_cyclase"/>
</dbReference>
<dbReference type="eggNOG" id="COG5001">
    <property type="taxonomic scope" value="Bacteria"/>
</dbReference>
<dbReference type="InterPro" id="IPR035919">
    <property type="entry name" value="EAL_sf"/>
</dbReference>
<evidence type="ECO:0000313" key="4">
    <source>
        <dbReference type="EMBL" id="ABS69890.1"/>
    </source>
</evidence>
<dbReference type="Pfam" id="PF00989">
    <property type="entry name" value="PAS"/>
    <property type="match status" value="1"/>
</dbReference>
<dbReference type="Gene3D" id="3.20.20.450">
    <property type="entry name" value="EAL domain"/>
    <property type="match status" value="1"/>
</dbReference>
<dbReference type="Pfam" id="PF00990">
    <property type="entry name" value="GGDEF"/>
    <property type="match status" value="1"/>
</dbReference>
<evidence type="ECO:0000313" key="5">
    <source>
        <dbReference type="Proteomes" id="UP000002417"/>
    </source>
</evidence>
<dbReference type="InterPro" id="IPR035965">
    <property type="entry name" value="PAS-like_dom_sf"/>
</dbReference>
<dbReference type="EMBL" id="CP000781">
    <property type="protein sequence ID" value="ABS69890.1"/>
    <property type="molecule type" value="Genomic_DNA"/>
</dbReference>
<name>A7IPE4_XANP2</name>
<keyword evidence="5" id="KW-1185">Reference proteome</keyword>
<dbReference type="SUPFAM" id="SSF55785">
    <property type="entry name" value="PYP-like sensor domain (PAS domain)"/>
    <property type="match status" value="2"/>
</dbReference>
<dbReference type="InterPro" id="IPR012226">
    <property type="entry name" value="Diguanyl_cyclase/Pdiesterase"/>
</dbReference>
<organism evidence="4 5">
    <name type="scientific">Xanthobacter autotrophicus (strain ATCC BAA-1158 / Py2)</name>
    <dbReference type="NCBI Taxonomy" id="78245"/>
    <lineage>
        <taxon>Bacteria</taxon>
        <taxon>Pseudomonadati</taxon>
        <taxon>Pseudomonadota</taxon>
        <taxon>Alphaproteobacteria</taxon>
        <taxon>Hyphomicrobiales</taxon>
        <taxon>Xanthobacteraceae</taxon>
        <taxon>Xanthobacter</taxon>
    </lineage>
</organism>
<dbReference type="Gene3D" id="3.30.70.270">
    <property type="match status" value="1"/>
</dbReference>
<dbReference type="CDD" id="cd01948">
    <property type="entry name" value="EAL"/>
    <property type="match status" value="1"/>
</dbReference>
<protein>
    <submittedName>
        <fullName evidence="4">Diguanylate cyclase/phosphodiesterase with PAS/PAC and GAF sensor(S)</fullName>
    </submittedName>
</protein>
<dbReference type="HOGENOM" id="CLU_000445_70_20_5"/>
<dbReference type="SUPFAM" id="SSF55781">
    <property type="entry name" value="GAF domain-like"/>
    <property type="match status" value="1"/>
</dbReference>
<dbReference type="InterPro" id="IPR003018">
    <property type="entry name" value="GAF"/>
</dbReference>
<feature type="domain" description="GGDEF" evidence="3">
    <location>
        <begin position="444"/>
        <end position="576"/>
    </location>
</feature>
<dbReference type="InterPro" id="IPR052155">
    <property type="entry name" value="Biofilm_reg_signaling"/>
</dbReference>
<dbReference type="GO" id="GO:0006355">
    <property type="term" value="P:regulation of DNA-templated transcription"/>
    <property type="evidence" value="ECO:0007669"/>
    <property type="project" value="InterPro"/>
</dbReference>
<dbReference type="SMART" id="SM00091">
    <property type="entry name" value="PAS"/>
    <property type="match status" value="2"/>
</dbReference>
<dbReference type="Pfam" id="PF13185">
    <property type="entry name" value="GAF_2"/>
    <property type="match status" value="1"/>
</dbReference>
<dbReference type="SMART" id="SM00267">
    <property type="entry name" value="GGDEF"/>
    <property type="match status" value="1"/>
</dbReference>
<dbReference type="InterPro" id="IPR000014">
    <property type="entry name" value="PAS"/>
</dbReference>
<proteinExistence type="predicted"/>
<dbReference type="PhylomeDB" id="A7IPE4"/>
<dbReference type="SUPFAM" id="SSF55073">
    <property type="entry name" value="Nucleotide cyclase"/>
    <property type="match status" value="1"/>
</dbReference>
<dbReference type="GO" id="GO:0003824">
    <property type="term" value="F:catalytic activity"/>
    <property type="evidence" value="ECO:0007669"/>
    <property type="project" value="UniProtKB-ARBA"/>
</dbReference>
<gene>
    <name evidence="4" type="ordered locus">Xaut_4670</name>
</gene>
<dbReference type="PANTHER" id="PTHR44757">
    <property type="entry name" value="DIGUANYLATE CYCLASE DGCP"/>
    <property type="match status" value="1"/>
</dbReference>
<dbReference type="STRING" id="78245.Xaut_4670"/>
<dbReference type="eggNOG" id="COG2203">
    <property type="taxonomic scope" value="Bacteria"/>
</dbReference>
<dbReference type="InterPro" id="IPR029016">
    <property type="entry name" value="GAF-like_dom_sf"/>
</dbReference>
<dbReference type="Proteomes" id="UP000002417">
    <property type="component" value="Chromosome"/>
</dbReference>
<dbReference type="SMART" id="SM00052">
    <property type="entry name" value="EAL"/>
    <property type="match status" value="1"/>
</dbReference>
<dbReference type="Pfam" id="PF00563">
    <property type="entry name" value="EAL"/>
    <property type="match status" value="1"/>
</dbReference>
<dbReference type="PANTHER" id="PTHR44757:SF2">
    <property type="entry name" value="BIOFILM ARCHITECTURE MAINTENANCE PROTEIN MBAA"/>
    <property type="match status" value="1"/>
</dbReference>
<dbReference type="CDD" id="cd00130">
    <property type="entry name" value="PAS"/>
    <property type="match status" value="2"/>
</dbReference>
<dbReference type="PROSITE" id="PS50112">
    <property type="entry name" value="PAS"/>
    <property type="match status" value="2"/>
</dbReference>
<feature type="domain" description="PAS" evidence="1">
    <location>
        <begin position="16"/>
        <end position="51"/>
    </location>
</feature>
<dbReference type="OrthoDB" id="9814202at2"/>
<dbReference type="FunFam" id="3.30.70.270:FF:000001">
    <property type="entry name" value="Diguanylate cyclase domain protein"/>
    <property type="match status" value="1"/>
</dbReference>
<dbReference type="CDD" id="cd01949">
    <property type="entry name" value="GGDEF"/>
    <property type="match status" value="1"/>
</dbReference>
<feature type="domain" description="EAL" evidence="2">
    <location>
        <begin position="585"/>
        <end position="854"/>
    </location>
</feature>
<evidence type="ECO:0000259" key="3">
    <source>
        <dbReference type="PROSITE" id="PS50887"/>
    </source>
</evidence>
<dbReference type="PROSITE" id="PS50887">
    <property type="entry name" value="GGDEF"/>
    <property type="match status" value="1"/>
</dbReference>
<dbReference type="NCBIfam" id="TIGR00229">
    <property type="entry name" value="sensory_box"/>
    <property type="match status" value="2"/>
</dbReference>